<dbReference type="OrthoDB" id="10253204at2759"/>
<keyword evidence="3" id="KW-1185">Reference proteome</keyword>
<organism evidence="2 3">
    <name type="scientific">Porphyra umbilicalis</name>
    <name type="common">Purple laver</name>
    <name type="synonym">Red alga</name>
    <dbReference type="NCBI Taxonomy" id="2786"/>
    <lineage>
        <taxon>Eukaryota</taxon>
        <taxon>Rhodophyta</taxon>
        <taxon>Bangiophyceae</taxon>
        <taxon>Bangiales</taxon>
        <taxon>Bangiaceae</taxon>
        <taxon>Porphyra</taxon>
    </lineage>
</organism>
<dbReference type="GO" id="GO:0005654">
    <property type="term" value="C:nucleoplasm"/>
    <property type="evidence" value="ECO:0007669"/>
    <property type="project" value="UniProtKB-ARBA"/>
</dbReference>
<sequence length="295" mass="32388">MLRREVRLRREYLYRKSLEGAAKADYERRLAIRNALAAGKPIPTELRGAEAGLRGADAYADAGHDAPRSHVDDEYADAGAVAPKVVVTTSRDPSSRLAQFAKEVRLLIPNAQRLNRGSLVVGDLMAACRSNGVTDVVVLHEHRGEPDALIVCHLPYGPTAYFTLSGVVLRHDVHDASVGTMSLAYPHLVLDGFGTPLGRRVSNVLKHLFPVPKADAARVITFVNRADGVSMRHHTFNGGAAGKGREEDVVLKEVGPRMEMSLYQLRLGTLEQKEADDEWVLRPYMNTAKKRRALG</sequence>
<dbReference type="GO" id="GO:0034457">
    <property type="term" value="C:Mpp10 complex"/>
    <property type="evidence" value="ECO:0007669"/>
    <property type="project" value="UniProtKB-ARBA"/>
</dbReference>
<dbReference type="GO" id="GO:0042274">
    <property type="term" value="P:ribosomal small subunit biogenesis"/>
    <property type="evidence" value="ECO:0007669"/>
    <property type="project" value="UniProtKB-ARBA"/>
</dbReference>
<dbReference type="GO" id="GO:0042134">
    <property type="term" value="F:rRNA primary transcript binding"/>
    <property type="evidence" value="ECO:0007669"/>
    <property type="project" value="InterPro"/>
</dbReference>
<dbReference type="FunFam" id="3.40.50.10480:FF:000001">
    <property type="entry name" value="IMP4, U3 small nucleolar ribonucleoprotein"/>
    <property type="match status" value="1"/>
</dbReference>
<reference evidence="2 3" key="1">
    <citation type="submission" date="2017-03" db="EMBL/GenBank/DDBJ databases">
        <title>WGS assembly of Porphyra umbilicalis.</title>
        <authorList>
            <person name="Brawley S.H."/>
            <person name="Blouin N.A."/>
            <person name="Ficko-Blean E."/>
            <person name="Wheeler G.L."/>
            <person name="Lohr M."/>
            <person name="Goodson H.V."/>
            <person name="Jenkins J.W."/>
            <person name="Blaby-Haas C.E."/>
            <person name="Helliwell K.E."/>
            <person name="Chan C."/>
            <person name="Marriage T."/>
            <person name="Bhattacharya D."/>
            <person name="Klein A.S."/>
            <person name="Badis Y."/>
            <person name="Brodie J."/>
            <person name="Cao Y."/>
            <person name="Collen J."/>
            <person name="Dittami S.M."/>
            <person name="Gachon C.M."/>
            <person name="Green B.R."/>
            <person name="Karpowicz S."/>
            <person name="Kim J.W."/>
            <person name="Kudahl U."/>
            <person name="Lin S."/>
            <person name="Michel G."/>
            <person name="Mittag M."/>
            <person name="Olson B.J."/>
            <person name="Pangilinan J."/>
            <person name="Peng Y."/>
            <person name="Qiu H."/>
            <person name="Shu S."/>
            <person name="Singer J.T."/>
            <person name="Smith A.G."/>
            <person name="Sprecher B.N."/>
            <person name="Wagner V."/>
            <person name="Wang W."/>
            <person name="Wang Z.-Y."/>
            <person name="Yan J."/>
            <person name="Yarish C."/>
            <person name="Zoeuner-Riek S."/>
            <person name="Zhuang Y."/>
            <person name="Zou Y."/>
            <person name="Lindquist E.A."/>
            <person name="Grimwood J."/>
            <person name="Barry K."/>
            <person name="Rokhsar D.S."/>
            <person name="Schmutz J."/>
            <person name="Stiller J.W."/>
            <person name="Grossman A.R."/>
            <person name="Prochnik S.E."/>
        </authorList>
    </citation>
    <scope>NUCLEOTIDE SEQUENCE [LARGE SCALE GENOMIC DNA]</scope>
    <source>
        <strain evidence="2">4086291</strain>
    </source>
</reference>
<dbReference type="InterPro" id="IPR044281">
    <property type="entry name" value="IMP4/RPF1"/>
</dbReference>
<dbReference type="GO" id="GO:0006364">
    <property type="term" value="P:rRNA processing"/>
    <property type="evidence" value="ECO:0007669"/>
    <property type="project" value="InterPro"/>
</dbReference>
<dbReference type="PANTHER" id="PTHR22734:SF2">
    <property type="entry name" value="U3 SMALL NUCLEOLAR RIBONUCLEOPROTEIN PROTEIN IMP4"/>
    <property type="match status" value="1"/>
</dbReference>
<evidence type="ECO:0000313" key="2">
    <source>
        <dbReference type="EMBL" id="OSX70629.1"/>
    </source>
</evidence>
<dbReference type="PROSITE" id="PS50833">
    <property type="entry name" value="BRIX"/>
    <property type="match status" value="1"/>
</dbReference>
<name>A0A1X6NPQ5_PORUM</name>
<dbReference type="Pfam" id="PF04427">
    <property type="entry name" value="Brix"/>
    <property type="match status" value="1"/>
</dbReference>
<accession>A0A1X6NPQ5</accession>
<feature type="domain" description="Brix" evidence="1">
    <location>
        <begin position="83"/>
        <end position="271"/>
    </location>
</feature>
<dbReference type="PANTHER" id="PTHR22734">
    <property type="entry name" value="U3 SMALL NUCLEOLAR RIBONUCLEOPROTEIN PROTEIN IMP4"/>
    <property type="match status" value="1"/>
</dbReference>
<dbReference type="SMART" id="SM00879">
    <property type="entry name" value="Brix"/>
    <property type="match status" value="1"/>
</dbReference>
<dbReference type="EMBL" id="KV919230">
    <property type="protein sequence ID" value="OSX70629.1"/>
    <property type="molecule type" value="Genomic_DNA"/>
</dbReference>
<dbReference type="Gene3D" id="3.40.50.10480">
    <property type="entry name" value="Probable brix-domain ribosomal biogenesis protein"/>
    <property type="match status" value="1"/>
</dbReference>
<dbReference type="AlphaFoldDB" id="A0A1X6NPQ5"/>
<evidence type="ECO:0000259" key="1">
    <source>
        <dbReference type="PROSITE" id="PS50833"/>
    </source>
</evidence>
<dbReference type="InterPro" id="IPR007109">
    <property type="entry name" value="Brix"/>
</dbReference>
<evidence type="ECO:0000313" key="3">
    <source>
        <dbReference type="Proteomes" id="UP000218209"/>
    </source>
</evidence>
<dbReference type="Proteomes" id="UP000218209">
    <property type="component" value="Unassembled WGS sequence"/>
</dbReference>
<dbReference type="SUPFAM" id="SSF52954">
    <property type="entry name" value="Class II aaRS ABD-related"/>
    <property type="match status" value="1"/>
</dbReference>
<dbReference type="GO" id="GO:0032040">
    <property type="term" value="C:small-subunit processome"/>
    <property type="evidence" value="ECO:0007669"/>
    <property type="project" value="TreeGrafter"/>
</dbReference>
<dbReference type="GO" id="GO:0030515">
    <property type="term" value="F:snoRNA binding"/>
    <property type="evidence" value="ECO:0007669"/>
    <property type="project" value="TreeGrafter"/>
</dbReference>
<gene>
    <name evidence="2" type="ORF">BU14_0707s0002</name>
</gene>
<proteinExistence type="predicted"/>
<protein>
    <recommendedName>
        <fullName evidence="1">Brix domain-containing protein</fullName>
    </recommendedName>
</protein>